<dbReference type="GO" id="GO:0006707">
    <property type="term" value="P:cholesterol catabolic process"/>
    <property type="evidence" value="ECO:0007669"/>
    <property type="project" value="TreeGrafter"/>
</dbReference>
<keyword evidence="2 7" id="KW-0349">Heme</keyword>
<evidence type="ECO:0000256" key="5">
    <source>
        <dbReference type="ARBA" id="ARBA00023004"/>
    </source>
</evidence>
<evidence type="ECO:0000256" key="7">
    <source>
        <dbReference type="RuleBase" id="RU000461"/>
    </source>
</evidence>
<dbReference type="GO" id="GO:0008395">
    <property type="term" value="F:steroid hydroxylase activity"/>
    <property type="evidence" value="ECO:0007669"/>
    <property type="project" value="TreeGrafter"/>
</dbReference>
<dbReference type="InterPro" id="IPR002397">
    <property type="entry name" value="Cyt_P450_B"/>
</dbReference>
<keyword evidence="6 7" id="KW-0503">Monooxygenase</keyword>
<dbReference type="SUPFAM" id="SSF48264">
    <property type="entry name" value="Cytochrome P450"/>
    <property type="match status" value="1"/>
</dbReference>
<dbReference type="Proteomes" id="UP000622547">
    <property type="component" value="Unassembled WGS sequence"/>
</dbReference>
<keyword evidence="5 7" id="KW-0408">Iron</keyword>
<protein>
    <submittedName>
        <fullName evidence="8">Cytochrome P450</fullName>
    </submittedName>
</protein>
<evidence type="ECO:0000256" key="1">
    <source>
        <dbReference type="ARBA" id="ARBA00010617"/>
    </source>
</evidence>
<dbReference type="GO" id="GO:0020037">
    <property type="term" value="F:heme binding"/>
    <property type="evidence" value="ECO:0007669"/>
    <property type="project" value="InterPro"/>
</dbReference>
<evidence type="ECO:0000313" key="9">
    <source>
        <dbReference type="Proteomes" id="UP000622547"/>
    </source>
</evidence>
<dbReference type="EMBL" id="BOOP01000006">
    <property type="protein sequence ID" value="GII36723.1"/>
    <property type="molecule type" value="Genomic_DNA"/>
</dbReference>
<dbReference type="Gene3D" id="1.10.630.10">
    <property type="entry name" value="Cytochrome P450"/>
    <property type="match status" value="1"/>
</dbReference>
<dbReference type="PANTHER" id="PTHR46696:SF4">
    <property type="entry name" value="BIOTIN BIOSYNTHESIS CYTOCHROME P450"/>
    <property type="match status" value="1"/>
</dbReference>
<comment type="similarity">
    <text evidence="1 7">Belongs to the cytochrome P450 family.</text>
</comment>
<name>A0A8J3XHM3_9ACTN</name>
<evidence type="ECO:0000256" key="6">
    <source>
        <dbReference type="ARBA" id="ARBA00023033"/>
    </source>
</evidence>
<keyword evidence="9" id="KW-1185">Reference proteome</keyword>
<dbReference type="PANTHER" id="PTHR46696">
    <property type="entry name" value="P450, PUTATIVE (EUROFUNG)-RELATED"/>
    <property type="match status" value="1"/>
</dbReference>
<organism evidence="8 9">
    <name type="scientific">Planotetraspora phitsanulokensis</name>
    <dbReference type="NCBI Taxonomy" id="575192"/>
    <lineage>
        <taxon>Bacteria</taxon>
        <taxon>Bacillati</taxon>
        <taxon>Actinomycetota</taxon>
        <taxon>Actinomycetes</taxon>
        <taxon>Streptosporangiales</taxon>
        <taxon>Streptosporangiaceae</taxon>
        <taxon>Planotetraspora</taxon>
    </lineage>
</organism>
<gene>
    <name evidence="8" type="ORF">Pph01_17260</name>
</gene>
<keyword evidence="4 7" id="KW-0560">Oxidoreductase</keyword>
<evidence type="ECO:0000256" key="3">
    <source>
        <dbReference type="ARBA" id="ARBA00022723"/>
    </source>
</evidence>
<dbReference type="FunFam" id="1.10.630.10:FF:000018">
    <property type="entry name" value="Cytochrome P450 monooxygenase"/>
    <property type="match status" value="1"/>
</dbReference>
<dbReference type="Pfam" id="PF00067">
    <property type="entry name" value="p450"/>
    <property type="match status" value="1"/>
</dbReference>
<dbReference type="InterPro" id="IPR001128">
    <property type="entry name" value="Cyt_P450"/>
</dbReference>
<dbReference type="PRINTS" id="PR00359">
    <property type="entry name" value="BP450"/>
</dbReference>
<sequence>MAGVSREVSGVPEIDLSDAEVMRDPFAVYDEAREHSPVARLTAPGFGGMWAVTRHEDARTLLADPRFELNASSFIRPDVPEDCLPYMRSMAEMNGHEHLRLRRLVAPAFTARRAADFRPRIEPVVGALLDGLPGDADDGEVDLLRHFARPLPMEVICELVGIPEPDRPRWREYGATIMAGSGQGFASAVPGIVEDAKAAIARRCEEPADDLLSDLIRAHAEDGDRLSETEMVTLVWNLVLAGQTPANLIANAVHALLGHPGQLAALREDPALMPRAVEELMRWCGPTLLAIPRFATQDVELHGTLIHKGDAVTAAVASANRDPRAYAHPDRLDVRRPAGTAGHLGFSHGPHFCLGASIARVQTEVALTSLLSRFPGLAPGSAFGDVRALDPGTWRLTSLPVTL</sequence>
<proteinExistence type="inferred from homology"/>
<dbReference type="InterPro" id="IPR017972">
    <property type="entry name" value="Cyt_P450_CS"/>
</dbReference>
<accession>A0A8J3XHM3</accession>
<dbReference type="PROSITE" id="PS00086">
    <property type="entry name" value="CYTOCHROME_P450"/>
    <property type="match status" value="1"/>
</dbReference>
<evidence type="ECO:0000256" key="4">
    <source>
        <dbReference type="ARBA" id="ARBA00023002"/>
    </source>
</evidence>
<dbReference type="AlphaFoldDB" id="A0A8J3XHM3"/>
<dbReference type="InterPro" id="IPR036396">
    <property type="entry name" value="Cyt_P450_sf"/>
</dbReference>
<evidence type="ECO:0000313" key="8">
    <source>
        <dbReference type="EMBL" id="GII36723.1"/>
    </source>
</evidence>
<keyword evidence="3 7" id="KW-0479">Metal-binding</keyword>
<reference evidence="8 9" key="1">
    <citation type="submission" date="2021-01" db="EMBL/GenBank/DDBJ databases">
        <title>Whole genome shotgun sequence of Planotetraspora phitsanulokensis NBRC 104273.</title>
        <authorList>
            <person name="Komaki H."/>
            <person name="Tamura T."/>
        </authorList>
    </citation>
    <scope>NUCLEOTIDE SEQUENCE [LARGE SCALE GENOMIC DNA]</scope>
    <source>
        <strain evidence="8 9">NBRC 104273</strain>
    </source>
</reference>
<dbReference type="RefSeq" id="WP_239116527.1">
    <property type="nucleotide sequence ID" value="NZ_BAABHI010000014.1"/>
</dbReference>
<dbReference type="GO" id="GO:0036199">
    <property type="term" value="F:cholest-4-en-3-one 26-monooxygenase activity"/>
    <property type="evidence" value="ECO:0007669"/>
    <property type="project" value="TreeGrafter"/>
</dbReference>
<dbReference type="GO" id="GO:0005506">
    <property type="term" value="F:iron ion binding"/>
    <property type="evidence" value="ECO:0007669"/>
    <property type="project" value="InterPro"/>
</dbReference>
<comment type="caution">
    <text evidence="8">The sequence shown here is derived from an EMBL/GenBank/DDBJ whole genome shotgun (WGS) entry which is preliminary data.</text>
</comment>
<dbReference type="CDD" id="cd11029">
    <property type="entry name" value="CYP107-like"/>
    <property type="match status" value="1"/>
</dbReference>
<evidence type="ECO:0000256" key="2">
    <source>
        <dbReference type="ARBA" id="ARBA00022617"/>
    </source>
</evidence>